<feature type="transmembrane region" description="Helical" evidence="1">
    <location>
        <begin position="370"/>
        <end position="388"/>
    </location>
</feature>
<feature type="transmembrane region" description="Helical" evidence="1">
    <location>
        <begin position="526"/>
        <end position="547"/>
    </location>
</feature>
<feature type="transmembrane region" description="Helical" evidence="1">
    <location>
        <begin position="470"/>
        <end position="491"/>
    </location>
</feature>
<keyword evidence="1" id="KW-0472">Membrane</keyword>
<organism evidence="2 3">
    <name type="scientific">Mesobacillus maritimus</name>
    <dbReference type="NCBI Taxonomy" id="1643336"/>
    <lineage>
        <taxon>Bacteria</taxon>
        <taxon>Bacillati</taxon>
        <taxon>Bacillota</taxon>
        <taxon>Bacilli</taxon>
        <taxon>Bacillales</taxon>
        <taxon>Bacillaceae</taxon>
        <taxon>Mesobacillus</taxon>
    </lineage>
</organism>
<dbReference type="Proteomes" id="UP000769780">
    <property type="component" value="Unassembled WGS sequence"/>
</dbReference>
<feature type="transmembrane region" description="Helical" evidence="1">
    <location>
        <begin position="582"/>
        <end position="605"/>
    </location>
</feature>
<reference evidence="2 3" key="1">
    <citation type="submission" date="2020-07" db="EMBL/GenBank/DDBJ databases">
        <title>Fungal Genomes of the International Space Station.</title>
        <authorList>
            <person name="Seuylemezian A."/>
            <person name="Singh N.K."/>
            <person name="Wood J."/>
            <person name="Venkateswaran K."/>
        </authorList>
    </citation>
    <scope>NUCLEOTIDE SEQUENCE [LARGE SCALE GENOMIC DNA]</scope>
    <source>
        <strain evidence="2 3">PL-B2</strain>
    </source>
</reference>
<feature type="transmembrane region" description="Helical" evidence="1">
    <location>
        <begin position="554"/>
        <end position="576"/>
    </location>
</feature>
<evidence type="ECO:0000313" key="2">
    <source>
        <dbReference type="EMBL" id="MBY0098095.1"/>
    </source>
</evidence>
<sequence>MPDWSYHPLKKLVIDKLSPKTSREFIHNSMSTIASIPGGRGLIGFLGHMRPSPDLQKLVNHTLYSSPIGLSGDIDPHLSGTNAFQELGFGFLEIGPIVLNEPTSQSEPKRDNHHILFSTYQEKVPLKLAIKKLTRLNIQIPIFAKIDSQVTKNELSIIANHLTPFVDAFIGTSEQFRTYLDKSEIFSERPFYVTCFADEMNDKELGPFIKTSGLAGIVVNAPRQTDGDYWHEADNAHVCLAKSVKRVKNLYPDLTVITAGGVETPEEGDSLIHAGADLLLLTEGYVQAGPGLPKRIHEKILYEEVQVNDATTWYWSFLFGLAILTAGIIALYFAFTSIILPYDESFIGITRADLLQVNPLILAFMSHDRMALAGTMISGGILYIQLARHGIKNNLHYAKIAFHSAAIVGFIGIFLFIGYGYFDWLHGLFWLILLPIYYFSFKEGKKVIGSPSSSHGQNDQAWKYALYGQLMFVILGFLITIGGIVISIIGVSKVFVSTDLSFLCMSPEMIESISQNLIPVIAHDRAGFGSALVSVGLLVLMISLWGFRQGERWIWNTLALGALPAFITGIGTHIYIGYTPFIHLLPVYLLVILYILGLVFSYPFLKAGTRARPRK</sequence>
<name>A0ABS7K793_9BACI</name>
<evidence type="ECO:0000313" key="3">
    <source>
        <dbReference type="Proteomes" id="UP000769780"/>
    </source>
</evidence>
<dbReference type="SUPFAM" id="SSF51395">
    <property type="entry name" value="FMN-linked oxidoreductases"/>
    <property type="match status" value="1"/>
</dbReference>
<dbReference type="RefSeq" id="WP_221874317.1">
    <property type="nucleotide sequence ID" value="NZ_JACWFH010000019.1"/>
</dbReference>
<keyword evidence="1" id="KW-0812">Transmembrane</keyword>
<gene>
    <name evidence="2" type="ORF">H0185_14940</name>
</gene>
<evidence type="ECO:0000256" key="1">
    <source>
        <dbReference type="SAM" id="Phobius"/>
    </source>
</evidence>
<dbReference type="EMBL" id="JACWFH010000019">
    <property type="protein sequence ID" value="MBY0098095.1"/>
    <property type="molecule type" value="Genomic_DNA"/>
</dbReference>
<accession>A0ABS7K793</accession>
<keyword evidence="3" id="KW-1185">Reference proteome</keyword>
<protein>
    <submittedName>
        <fullName evidence="2">Dihydroorotate dehydrogenase</fullName>
    </submittedName>
</protein>
<feature type="transmembrane region" description="Helical" evidence="1">
    <location>
        <begin position="313"/>
        <end position="334"/>
    </location>
</feature>
<feature type="transmembrane region" description="Helical" evidence="1">
    <location>
        <begin position="424"/>
        <end position="441"/>
    </location>
</feature>
<keyword evidence="1" id="KW-1133">Transmembrane helix</keyword>
<comment type="caution">
    <text evidence="2">The sequence shown here is derived from an EMBL/GenBank/DDBJ whole genome shotgun (WGS) entry which is preliminary data.</text>
</comment>
<dbReference type="InterPro" id="IPR013785">
    <property type="entry name" value="Aldolase_TIM"/>
</dbReference>
<dbReference type="Gene3D" id="3.20.20.70">
    <property type="entry name" value="Aldolase class I"/>
    <property type="match status" value="2"/>
</dbReference>
<proteinExistence type="predicted"/>
<feature type="transmembrane region" description="Helical" evidence="1">
    <location>
        <begin position="400"/>
        <end position="418"/>
    </location>
</feature>